<dbReference type="AlphaFoldDB" id="A0A1D2QPS4"/>
<evidence type="ECO:0000313" key="2">
    <source>
        <dbReference type="Proteomes" id="UP000242502"/>
    </source>
</evidence>
<gene>
    <name evidence="1" type="ORF">AB835_08260</name>
</gene>
<dbReference type="STRING" id="62101.AB835_08260"/>
<comment type="caution">
    <text evidence="1">The sequence shown here is derived from an EMBL/GenBank/DDBJ whole genome shotgun (WGS) entry which is preliminary data.</text>
</comment>
<name>A0A1D2QPS4_9GAMM</name>
<organism evidence="1 2">
    <name type="scientific">Candidatus Endobugula sertula</name>
    <name type="common">Bugula neritina bacterial symbiont</name>
    <dbReference type="NCBI Taxonomy" id="62101"/>
    <lineage>
        <taxon>Bacteria</taxon>
        <taxon>Pseudomonadati</taxon>
        <taxon>Pseudomonadota</taxon>
        <taxon>Gammaproteobacteria</taxon>
        <taxon>Cellvibrionales</taxon>
        <taxon>Cellvibrionaceae</taxon>
        <taxon>Candidatus Endobugula</taxon>
    </lineage>
</organism>
<dbReference type="Proteomes" id="UP000242502">
    <property type="component" value="Unassembled WGS sequence"/>
</dbReference>
<sequence length="373" mass="43431">MEWQLLSKRFDHHMSQWLDELFGEQDSIVIDSSLEDGDFDDFFEVLKSIEQNHLAPITFLYHENGENFVEAYRGVVPEEKSIGSIHQAKLAIQYKKLKSIRYFKINSTDDSDDEYSFSVEITCPVDSDLYTSCRTNHTWKNLDDCKQQIHDILMVNPLSFVGVRDCTLEPTIEQRGIARVEKALEEPAVGAISQVRTVEYIGMETEIAPYLEKYRPVHQELVEGFPVNPTLRPDFDSTDNNERDPLEIEDWWGKPYIVTDEYWQADDSYSDYVERMSDPKVKDLISKVDTEEEFCKRMDDDKKSWFEHWPTGTRYEVRCLDGGAWDRSSSKGMFSSLELAIFVCNKIVESDSFLFCTREEDILPEFEAQASLK</sequence>
<reference evidence="1 2" key="1">
    <citation type="journal article" date="2016" name="Appl. Environ. Microbiol.">
        <title>Lack of Overt Genome Reduction in the Bryostatin-Producing Bryozoan Symbiont "Candidatus Endobugula sertula".</title>
        <authorList>
            <person name="Miller I.J."/>
            <person name="Vanee N."/>
            <person name="Fong S.S."/>
            <person name="Lim-Fong G.E."/>
            <person name="Kwan J.C."/>
        </authorList>
    </citation>
    <scope>NUCLEOTIDE SEQUENCE [LARGE SCALE GENOMIC DNA]</scope>
    <source>
        <strain evidence="1">AB1-4</strain>
    </source>
</reference>
<dbReference type="EMBL" id="MDLC01000025">
    <property type="protein sequence ID" value="ODS23595.1"/>
    <property type="molecule type" value="Genomic_DNA"/>
</dbReference>
<protein>
    <submittedName>
        <fullName evidence="1">Uncharacterized protein</fullName>
    </submittedName>
</protein>
<proteinExistence type="predicted"/>
<accession>A0A1D2QPS4</accession>
<evidence type="ECO:0000313" key="1">
    <source>
        <dbReference type="EMBL" id="ODS23595.1"/>
    </source>
</evidence>